<proteinExistence type="predicted"/>
<reference evidence="2 3" key="1">
    <citation type="submission" date="2016-10" db="EMBL/GenBank/DDBJ databases">
        <authorList>
            <person name="Cai Z."/>
        </authorList>
    </citation>
    <scope>NUCLEOTIDE SEQUENCE [LARGE SCALE GENOMIC DNA]</scope>
</reference>
<evidence type="ECO:0000256" key="1">
    <source>
        <dbReference type="SAM" id="MobiDB-lite"/>
    </source>
</evidence>
<keyword evidence="3" id="KW-1185">Reference proteome</keyword>
<protein>
    <submittedName>
        <fullName evidence="2">Uncharacterized protein</fullName>
    </submittedName>
</protein>
<name>A0A383WHT5_TETOB</name>
<organism evidence="2 3">
    <name type="scientific">Tetradesmus obliquus</name>
    <name type="common">Green alga</name>
    <name type="synonym">Acutodesmus obliquus</name>
    <dbReference type="NCBI Taxonomy" id="3088"/>
    <lineage>
        <taxon>Eukaryota</taxon>
        <taxon>Viridiplantae</taxon>
        <taxon>Chlorophyta</taxon>
        <taxon>core chlorophytes</taxon>
        <taxon>Chlorophyceae</taxon>
        <taxon>CS clade</taxon>
        <taxon>Sphaeropleales</taxon>
        <taxon>Scenedesmaceae</taxon>
        <taxon>Tetradesmus</taxon>
    </lineage>
</organism>
<sequence>MGKVVKCVDSPLPGVPMKASLHPQQPGEVLIRYEVEAAGGCQLNKLGWCCFGALLCTAFPISWLPFICSSCKKHYQRPVYGYPMPSMSFITASDADASAAAKPPQGSTAAVAPTILCMDSSLELQALPLHDQQEPFQQLRDLPQERPLPARGPTPNQMQRVLASSPAPPPSSIFVPPSAVPACGFTADNPFPSRYSPVPQHRGAHLTPLSLGSSPTKVSGIMGPEPCSPGPSVGLPVSGLAMGLY</sequence>
<evidence type="ECO:0000313" key="3">
    <source>
        <dbReference type="Proteomes" id="UP000256970"/>
    </source>
</evidence>
<dbReference type="EMBL" id="FNXT01001272">
    <property type="protein sequence ID" value="SZX77047.1"/>
    <property type="molecule type" value="Genomic_DNA"/>
</dbReference>
<accession>A0A383WHT5</accession>
<evidence type="ECO:0000313" key="2">
    <source>
        <dbReference type="EMBL" id="SZX77047.1"/>
    </source>
</evidence>
<dbReference type="Proteomes" id="UP000256970">
    <property type="component" value="Unassembled WGS sequence"/>
</dbReference>
<dbReference type="AlphaFoldDB" id="A0A383WHT5"/>
<gene>
    <name evidence="2" type="ORF">BQ4739_LOCUS17405</name>
</gene>
<feature type="region of interest" description="Disordered" evidence="1">
    <location>
        <begin position="144"/>
        <end position="170"/>
    </location>
</feature>